<evidence type="ECO:0000256" key="9">
    <source>
        <dbReference type="ARBA" id="ARBA00023310"/>
    </source>
</evidence>
<dbReference type="Pfam" id="PF04718">
    <property type="entry name" value="ATP-synt_G"/>
    <property type="match status" value="1"/>
</dbReference>
<keyword evidence="6" id="KW-0406">Ion transport</keyword>
<dbReference type="RefSeq" id="XP_024664533.1">
    <property type="nucleotide sequence ID" value="XM_024808765.1"/>
</dbReference>
<gene>
    <name evidence="10" type="ORF">B9G98_02208</name>
</gene>
<reference evidence="10 11" key="1">
    <citation type="submission" date="2017-04" db="EMBL/GenBank/DDBJ databases">
        <title>Genome sequencing of [Candida] sorbophila.</title>
        <authorList>
            <person name="Ahn J.O."/>
        </authorList>
    </citation>
    <scope>NUCLEOTIDE SEQUENCE [LARGE SCALE GENOMIC DNA]</scope>
    <source>
        <strain evidence="10 11">DS02</strain>
    </source>
</reference>
<dbReference type="InterPro" id="IPR006808">
    <property type="entry name" value="ATP_synth_F0_gsu_mt"/>
</dbReference>
<keyword evidence="11" id="KW-1185">Reference proteome</keyword>
<keyword evidence="5" id="KW-0375">Hydrogen ion transport</keyword>
<evidence type="ECO:0000256" key="3">
    <source>
        <dbReference type="ARBA" id="ARBA00022448"/>
    </source>
</evidence>
<evidence type="ECO:0000256" key="5">
    <source>
        <dbReference type="ARBA" id="ARBA00022781"/>
    </source>
</evidence>
<evidence type="ECO:0000256" key="2">
    <source>
        <dbReference type="ARBA" id="ARBA00005699"/>
    </source>
</evidence>
<dbReference type="Proteomes" id="UP000238350">
    <property type="component" value="Unassembled WGS sequence"/>
</dbReference>
<comment type="caution">
    <text evidence="10">The sequence shown here is derived from an EMBL/GenBank/DDBJ whole genome shotgun (WGS) entry which is preliminary data.</text>
</comment>
<comment type="subcellular location">
    <subcellularLocation>
        <location evidence="1">Mitochondrion membrane</location>
    </subcellularLocation>
</comment>
<dbReference type="GO" id="GO:0015078">
    <property type="term" value="F:proton transmembrane transporter activity"/>
    <property type="evidence" value="ECO:0007669"/>
    <property type="project" value="InterPro"/>
</dbReference>
<comment type="similarity">
    <text evidence="2">Belongs to the ATPase g subunit family.</text>
</comment>
<dbReference type="AlphaFoldDB" id="A0A2T0FHW3"/>
<dbReference type="OrthoDB" id="437at2759"/>
<name>A0A2T0FHW3_9ASCO</name>
<evidence type="ECO:0000256" key="4">
    <source>
        <dbReference type="ARBA" id="ARBA00022547"/>
    </source>
</evidence>
<dbReference type="GO" id="GO:0045259">
    <property type="term" value="C:proton-transporting ATP synthase complex"/>
    <property type="evidence" value="ECO:0007669"/>
    <property type="project" value="UniProtKB-KW"/>
</dbReference>
<evidence type="ECO:0000256" key="7">
    <source>
        <dbReference type="ARBA" id="ARBA00023128"/>
    </source>
</evidence>
<proteinExistence type="inferred from homology"/>
<sequence>MLRLVNRQLIPKQVRFNSTSSGAKAQNMVSKVVNKSTDLVNCAVYWSKVTLELGKYIWTKEALSPPTTQQIQKVFSQDLLSYVQCARTTFAKPQMLIDRVSGLDKQKVIKGSAVLVQLLGLFSLGEIIGRRHIYGYKSHGAHH</sequence>
<accession>A0A2T0FHW3</accession>
<keyword evidence="4" id="KW-0138">CF(0)</keyword>
<protein>
    <submittedName>
        <fullName evidence="10">ATP synthase subunit g, mitochondrial</fullName>
    </submittedName>
</protein>
<keyword evidence="9" id="KW-0066">ATP synthesis</keyword>
<evidence type="ECO:0000256" key="6">
    <source>
        <dbReference type="ARBA" id="ARBA00023065"/>
    </source>
</evidence>
<dbReference type="GO" id="GO:0015986">
    <property type="term" value="P:proton motive force-driven ATP synthesis"/>
    <property type="evidence" value="ECO:0007669"/>
    <property type="project" value="InterPro"/>
</dbReference>
<organism evidence="10 11">
    <name type="scientific">Wickerhamiella sorbophila</name>
    <dbReference type="NCBI Taxonomy" id="45607"/>
    <lineage>
        <taxon>Eukaryota</taxon>
        <taxon>Fungi</taxon>
        <taxon>Dikarya</taxon>
        <taxon>Ascomycota</taxon>
        <taxon>Saccharomycotina</taxon>
        <taxon>Dipodascomycetes</taxon>
        <taxon>Dipodascales</taxon>
        <taxon>Trichomonascaceae</taxon>
        <taxon>Wickerhamiella</taxon>
    </lineage>
</organism>
<dbReference type="GO" id="GO:0031966">
    <property type="term" value="C:mitochondrial membrane"/>
    <property type="evidence" value="ECO:0007669"/>
    <property type="project" value="UniProtKB-SubCell"/>
</dbReference>
<evidence type="ECO:0000313" key="10">
    <source>
        <dbReference type="EMBL" id="PRT54588.1"/>
    </source>
</evidence>
<evidence type="ECO:0000313" key="11">
    <source>
        <dbReference type="Proteomes" id="UP000238350"/>
    </source>
</evidence>
<dbReference type="EMBL" id="NDIQ01000021">
    <property type="protein sequence ID" value="PRT54588.1"/>
    <property type="molecule type" value="Genomic_DNA"/>
</dbReference>
<keyword evidence="8" id="KW-0472">Membrane</keyword>
<dbReference type="STRING" id="45607.A0A2T0FHW3"/>
<dbReference type="GeneID" id="36515956"/>
<keyword evidence="3" id="KW-0813">Transport</keyword>
<keyword evidence="7" id="KW-0496">Mitochondrion</keyword>
<evidence type="ECO:0000256" key="1">
    <source>
        <dbReference type="ARBA" id="ARBA00004325"/>
    </source>
</evidence>
<evidence type="ECO:0000256" key="8">
    <source>
        <dbReference type="ARBA" id="ARBA00023136"/>
    </source>
</evidence>